<feature type="domain" description="Schlafen AlbA-2" evidence="2">
    <location>
        <begin position="15"/>
        <end position="138"/>
    </location>
</feature>
<dbReference type="Pfam" id="PF13749">
    <property type="entry name" value="HATPase_c_4"/>
    <property type="match status" value="1"/>
</dbReference>
<dbReference type="Gene3D" id="3.30.950.30">
    <property type="entry name" value="Schlafen, AAA domain"/>
    <property type="match status" value="1"/>
</dbReference>
<organism evidence="3 4">
    <name type="scientific">Tannerella sp. oral taxon BU063 isolate Cell 6/7/9</name>
    <dbReference type="NCBI Taxonomy" id="1411021"/>
    <lineage>
        <taxon>Bacteria</taxon>
        <taxon>Pseudomonadati</taxon>
        <taxon>Bacteroidota</taxon>
        <taxon>Bacteroidia</taxon>
        <taxon>Bacteroidales</taxon>
        <taxon>Tannerellaceae</taxon>
        <taxon>Tannerella</taxon>
    </lineage>
</organism>
<dbReference type="Proteomes" id="UP000018874">
    <property type="component" value="Unassembled WGS sequence"/>
</dbReference>
<dbReference type="Pfam" id="PF04326">
    <property type="entry name" value="SLFN_AlbA_2"/>
    <property type="match status" value="1"/>
</dbReference>
<dbReference type="InterPro" id="IPR038461">
    <property type="entry name" value="Schlafen_AlbA_2_dom_sf"/>
</dbReference>
<reference evidence="3 4" key="1">
    <citation type="submission" date="2013-11" db="EMBL/GenBank/DDBJ databases">
        <title>Single cell genomics of uncultured Tannerella BU063 (oral taxon 286).</title>
        <authorList>
            <person name="Beall C.J."/>
            <person name="Campbell A.G."/>
            <person name="Griffen A.L."/>
            <person name="Podar M."/>
            <person name="Leys E.J."/>
        </authorList>
    </citation>
    <scope>NUCLEOTIDE SEQUENCE [LARGE SCALE GENOMIC DNA]</scope>
    <source>
        <strain evidence="3">Cell 6/7/9</strain>
    </source>
</reference>
<accession>W2CQH6</accession>
<dbReference type="Gene3D" id="3.30.565.60">
    <property type="match status" value="1"/>
</dbReference>
<sequence>MDAEDIRTLLQIGEQITLEVKKAEQGLPRSIWETYSAFANTIGGTILLGLTETATPRDNTRFEATGISDPAKLKKELFDTLNSDKVSDNILRDADVEIVPYEGVNLMCIQVPQADYRRRPIYINGNPMRGTFKRNYEGDYHCTKDEVKAMMRDSNETGNDGVLMEHYDMNDVDQATLSAYRNRFRTANPDHPWNDCDDKDFLRNMGGYTTDRTTGRESLTLAGLLMFGKGLAVRERLDNIRMDYLDRTNLAPESRWSDRLTYDGMWENNLYHFFTRVLAKLVSNIKRPFMLKGMEREDDTPLHKAIREALTNLIIHADYMTEGILKVEKHDDRFVFSNPGSLKLPLVDIYKGGNSKARNPHIQSMLRMVGFGENIGSGFPTIIAVCKKENWRQPILCERPDLKLVELTISMTSLISEECLHKLQTVFGHSYKALSKEEVLVLSTALEEEGGVTNNMVQTLLDKNPIEAGKLLYALVEKKMLLSNNKRRWASYTLNLDYAQNEKSRSKSQGVKSRSKSQGVKSRSDKRQEIEARIIAFCSTPRTLLEIAEELGYAERYRMKRIYIDPLIGTRLQMTSSSSKTDPTQRYVTIPDTPLLPPFPPQHENL</sequence>
<dbReference type="PANTHER" id="PTHR30595:SF6">
    <property type="entry name" value="SCHLAFEN ALBA-2 DOMAIN-CONTAINING PROTEIN"/>
    <property type="match status" value="1"/>
</dbReference>
<evidence type="ECO:0000313" key="3">
    <source>
        <dbReference type="EMBL" id="ETK09494.1"/>
    </source>
</evidence>
<dbReference type="PANTHER" id="PTHR30595">
    <property type="entry name" value="GLPR-RELATED TRANSCRIPTIONAL REPRESSOR"/>
    <property type="match status" value="1"/>
</dbReference>
<evidence type="ECO:0000313" key="4">
    <source>
        <dbReference type="Proteomes" id="UP000018874"/>
    </source>
</evidence>
<feature type="compositionally biased region" description="Pro residues" evidence="1">
    <location>
        <begin position="594"/>
        <end position="606"/>
    </location>
</feature>
<keyword evidence="4" id="KW-1185">Reference proteome</keyword>
<evidence type="ECO:0000256" key="1">
    <source>
        <dbReference type="SAM" id="MobiDB-lite"/>
    </source>
</evidence>
<feature type="compositionally biased region" description="Polar residues" evidence="1">
    <location>
        <begin position="574"/>
        <end position="587"/>
    </location>
</feature>
<dbReference type="InterPro" id="IPR007421">
    <property type="entry name" value="Schlafen_AlbA_2_dom"/>
</dbReference>
<feature type="compositionally biased region" description="Polar residues" evidence="1">
    <location>
        <begin position="507"/>
        <end position="521"/>
    </location>
</feature>
<dbReference type="InterPro" id="IPR038475">
    <property type="entry name" value="RecG_C_sf"/>
</dbReference>
<comment type="caution">
    <text evidence="3">The sequence shown here is derived from an EMBL/GenBank/DDBJ whole genome shotgun (WGS) entry which is preliminary data.</text>
</comment>
<dbReference type="EMBL" id="AYYD01001067">
    <property type="protein sequence ID" value="ETK09494.1"/>
    <property type="molecule type" value="Genomic_DNA"/>
</dbReference>
<dbReference type="AlphaFoldDB" id="W2CQH6"/>
<dbReference type="PATRIC" id="fig|1411021.3.peg.1102"/>
<name>W2CQH6_9BACT</name>
<gene>
    <name evidence="3" type="ORF">T231_09415</name>
</gene>
<evidence type="ECO:0000259" key="2">
    <source>
        <dbReference type="Pfam" id="PF04326"/>
    </source>
</evidence>
<protein>
    <submittedName>
        <fullName evidence="3">ATPase AAA</fullName>
    </submittedName>
</protein>
<proteinExistence type="predicted"/>
<feature type="region of interest" description="Disordered" evidence="1">
    <location>
        <begin position="503"/>
        <end position="525"/>
    </location>
</feature>
<feature type="region of interest" description="Disordered" evidence="1">
    <location>
        <begin position="574"/>
        <end position="606"/>
    </location>
</feature>